<dbReference type="Pfam" id="PF04993">
    <property type="entry name" value="TfoX_N"/>
    <property type="match status" value="1"/>
</dbReference>
<sequence>MSVDEGLYAWIQEALEPLGSVSRRAMMGGATLYLDGVIFAILDDGELWLKADVETDAIWDAEGCEKFSVKFKDGRVDVMNYRRPPSDVYDDPEALRRWARLATEAGARGTAKREPSKKPNNP</sequence>
<feature type="domain" description="TfoX N-terminal" evidence="1">
    <location>
        <begin position="13"/>
        <end position="105"/>
    </location>
</feature>
<dbReference type="PANTHER" id="PTHR36121">
    <property type="entry name" value="PROTEIN SXY"/>
    <property type="match status" value="1"/>
</dbReference>
<comment type="caution">
    <text evidence="2">The sequence shown here is derived from an EMBL/GenBank/DDBJ whole genome shotgun (WGS) entry which is preliminary data.</text>
</comment>
<dbReference type="PANTHER" id="PTHR36121:SF1">
    <property type="entry name" value="PROTEIN SXY"/>
    <property type="match status" value="1"/>
</dbReference>
<accession>A0A4Y8ZQD3</accession>
<dbReference type="OrthoDB" id="1524907at2"/>
<keyword evidence="3" id="KW-1185">Reference proteome</keyword>
<dbReference type="RefSeq" id="WP_135086511.1">
    <property type="nucleotide sequence ID" value="NZ_SPDV01000018.1"/>
</dbReference>
<reference evidence="2 3" key="1">
    <citation type="submission" date="2019-03" db="EMBL/GenBank/DDBJ databases">
        <title>Genome sequence of Sphingomonas sp. 17J27-24.</title>
        <authorList>
            <person name="Kim M."/>
            <person name="Maeng S."/>
            <person name="Sathiyaraj S."/>
        </authorList>
    </citation>
    <scope>NUCLEOTIDE SEQUENCE [LARGE SCALE GENOMIC DNA]</scope>
    <source>
        <strain evidence="2 3">17J27-24</strain>
    </source>
</reference>
<name>A0A4Y8ZQD3_9SPHN</name>
<dbReference type="InterPro" id="IPR047525">
    <property type="entry name" value="TfoX-like"/>
</dbReference>
<dbReference type="InterPro" id="IPR007076">
    <property type="entry name" value="TfoX_N"/>
</dbReference>
<proteinExistence type="predicted"/>
<evidence type="ECO:0000313" key="2">
    <source>
        <dbReference type="EMBL" id="TFI58230.1"/>
    </source>
</evidence>
<gene>
    <name evidence="2" type="ORF">E2493_10575</name>
</gene>
<dbReference type="Gene3D" id="3.30.1460.30">
    <property type="entry name" value="YgaC/TfoX-N like chaperone"/>
    <property type="match status" value="1"/>
</dbReference>
<dbReference type="Proteomes" id="UP000298213">
    <property type="component" value="Unassembled WGS sequence"/>
</dbReference>
<dbReference type="AlphaFoldDB" id="A0A4Y8ZQD3"/>
<protein>
    <submittedName>
        <fullName evidence="2">TfoX family protein</fullName>
    </submittedName>
</protein>
<evidence type="ECO:0000313" key="3">
    <source>
        <dbReference type="Proteomes" id="UP000298213"/>
    </source>
</evidence>
<dbReference type="SUPFAM" id="SSF159894">
    <property type="entry name" value="YgaC/TfoX-N like"/>
    <property type="match status" value="1"/>
</dbReference>
<organism evidence="2 3">
    <name type="scientific">Sphingomonas parva</name>
    <dbReference type="NCBI Taxonomy" id="2555898"/>
    <lineage>
        <taxon>Bacteria</taxon>
        <taxon>Pseudomonadati</taxon>
        <taxon>Pseudomonadota</taxon>
        <taxon>Alphaproteobacteria</taxon>
        <taxon>Sphingomonadales</taxon>
        <taxon>Sphingomonadaceae</taxon>
        <taxon>Sphingomonas</taxon>
    </lineage>
</organism>
<evidence type="ECO:0000259" key="1">
    <source>
        <dbReference type="Pfam" id="PF04993"/>
    </source>
</evidence>
<dbReference type="EMBL" id="SPDV01000018">
    <property type="protein sequence ID" value="TFI58230.1"/>
    <property type="molecule type" value="Genomic_DNA"/>
</dbReference>